<comment type="caution">
    <text evidence="1">The sequence shown here is derived from an EMBL/GenBank/DDBJ whole genome shotgun (WGS) entry which is preliminary data.</text>
</comment>
<organism evidence="1 2">
    <name type="scientific">Candidatus Jorgensenbacteria bacterium GWA1_54_12</name>
    <dbReference type="NCBI Taxonomy" id="1798468"/>
    <lineage>
        <taxon>Bacteria</taxon>
        <taxon>Candidatus Joergenseniibacteriota</taxon>
    </lineage>
</organism>
<dbReference type="AlphaFoldDB" id="A0A1F6BKI6"/>
<evidence type="ECO:0000313" key="2">
    <source>
        <dbReference type="Proteomes" id="UP000176273"/>
    </source>
</evidence>
<reference evidence="1 2" key="1">
    <citation type="journal article" date="2016" name="Nat. Commun.">
        <title>Thousands of microbial genomes shed light on interconnected biogeochemical processes in an aquifer system.</title>
        <authorList>
            <person name="Anantharaman K."/>
            <person name="Brown C.T."/>
            <person name="Hug L.A."/>
            <person name="Sharon I."/>
            <person name="Castelle C.J."/>
            <person name="Probst A.J."/>
            <person name="Thomas B.C."/>
            <person name="Singh A."/>
            <person name="Wilkins M.J."/>
            <person name="Karaoz U."/>
            <person name="Brodie E.L."/>
            <person name="Williams K.H."/>
            <person name="Hubbard S.S."/>
            <person name="Banfield J.F."/>
        </authorList>
    </citation>
    <scope>NUCLEOTIDE SEQUENCE [LARGE SCALE GENOMIC DNA]</scope>
</reference>
<accession>A0A1F6BKI6</accession>
<name>A0A1F6BKI6_9BACT</name>
<evidence type="ECO:0000313" key="1">
    <source>
        <dbReference type="EMBL" id="OGG37434.1"/>
    </source>
</evidence>
<sequence>MDFPAIWSEQWEEKAQGRTTQEALLDLMQSAQRLAEVLRDGQVDADTKASINWALQPLATLR</sequence>
<dbReference type="EMBL" id="MFKH01000012">
    <property type="protein sequence ID" value="OGG37434.1"/>
    <property type="molecule type" value="Genomic_DNA"/>
</dbReference>
<protein>
    <submittedName>
        <fullName evidence="1">Uncharacterized protein</fullName>
    </submittedName>
</protein>
<proteinExistence type="predicted"/>
<dbReference type="Proteomes" id="UP000176273">
    <property type="component" value="Unassembled WGS sequence"/>
</dbReference>
<gene>
    <name evidence="1" type="ORF">A2110_01320</name>
</gene>